<dbReference type="PANTHER" id="PTHR33392:SF6">
    <property type="entry name" value="POLYISOPRENYL-TEICHOIC ACID--PEPTIDOGLYCAN TEICHOIC ACID TRANSFERASE TAGU"/>
    <property type="match status" value="1"/>
</dbReference>
<comment type="similarity">
    <text evidence="1">Belongs to the LytR/CpsA/Psr (LCP) family.</text>
</comment>
<dbReference type="Proteomes" id="UP000177905">
    <property type="component" value="Unassembled WGS sequence"/>
</dbReference>
<comment type="caution">
    <text evidence="4">The sequence shown here is derived from an EMBL/GenBank/DDBJ whole genome shotgun (WGS) entry which is preliminary data.</text>
</comment>
<sequence>MNEKNNDPGFDLIKKIYKKEETFDKKSNPNTPKKHKDILRKIFIGVLIFLVVFLSSLLGLGVALFSKFMLFETMLTLMPGEKLLGKTNILILGIDQEGYAKRSDTMMVVNIDPSKNKIGIISIPRDLRVNIPARGNDKINHAFAYGGVSLAKSTVEQFLNVKIPFYIAINFPGLKTIIDEIGGVEINVEKRMYYVDHSQNLFVDLKPGLQKLSGKDAVLYLRYRSDGGDLQRIKRQQEFVRSFAKQLTSKQNFMKSPQLILKLFSCLDTNLSTKQIMGLALNMRKIYDYGEIKMTSLPGYDDIINGIYYMEPFPEKIKESVEEFLL</sequence>
<reference evidence="4 5" key="1">
    <citation type="journal article" date="2016" name="Nat. Commun.">
        <title>Thousands of microbial genomes shed light on interconnected biogeochemical processes in an aquifer system.</title>
        <authorList>
            <person name="Anantharaman K."/>
            <person name="Brown C.T."/>
            <person name="Hug L.A."/>
            <person name="Sharon I."/>
            <person name="Castelle C.J."/>
            <person name="Probst A.J."/>
            <person name="Thomas B.C."/>
            <person name="Singh A."/>
            <person name="Wilkins M.J."/>
            <person name="Karaoz U."/>
            <person name="Brodie E.L."/>
            <person name="Williams K.H."/>
            <person name="Hubbard S.S."/>
            <person name="Banfield J.F."/>
        </authorList>
    </citation>
    <scope>NUCLEOTIDE SEQUENCE [LARGE SCALE GENOMIC DNA]</scope>
</reference>
<dbReference type="Pfam" id="PF03816">
    <property type="entry name" value="LytR_cpsA_psr"/>
    <property type="match status" value="1"/>
</dbReference>
<organism evidence="4 5">
    <name type="scientific">candidate division WOR-1 bacterium RIFOXYB2_FULL_36_35</name>
    <dbReference type="NCBI Taxonomy" id="1802578"/>
    <lineage>
        <taxon>Bacteria</taxon>
        <taxon>Bacillati</taxon>
        <taxon>Saganbacteria</taxon>
    </lineage>
</organism>
<evidence type="ECO:0000256" key="1">
    <source>
        <dbReference type="ARBA" id="ARBA00006068"/>
    </source>
</evidence>
<evidence type="ECO:0000256" key="2">
    <source>
        <dbReference type="SAM" id="Phobius"/>
    </source>
</evidence>
<evidence type="ECO:0000313" key="5">
    <source>
        <dbReference type="Proteomes" id="UP000177905"/>
    </source>
</evidence>
<dbReference type="InterPro" id="IPR004474">
    <property type="entry name" value="LytR_CpsA_psr"/>
</dbReference>
<dbReference type="PANTHER" id="PTHR33392">
    <property type="entry name" value="POLYISOPRENYL-TEICHOIC ACID--PEPTIDOGLYCAN TEICHOIC ACID TRANSFERASE TAGU"/>
    <property type="match status" value="1"/>
</dbReference>
<dbReference type="AlphaFoldDB" id="A0A1F4S4H1"/>
<proteinExistence type="inferred from homology"/>
<feature type="transmembrane region" description="Helical" evidence="2">
    <location>
        <begin position="42"/>
        <end position="65"/>
    </location>
</feature>
<dbReference type="NCBIfam" id="TIGR00350">
    <property type="entry name" value="lytR_cpsA_psr"/>
    <property type="match status" value="1"/>
</dbReference>
<dbReference type="Gene3D" id="3.40.630.190">
    <property type="entry name" value="LCP protein"/>
    <property type="match status" value="1"/>
</dbReference>
<keyword evidence="2" id="KW-1133">Transmembrane helix</keyword>
<name>A0A1F4S4H1_UNCSA</name>
<accession>A0A1F4S4H1</accession>
<dbReference type="EMBL" id="MEUA01000033">
    <property type="protein sequence ID" value="OGC14633.1"/>
    <property type="molecule type" value="Genomic_DNA"/>
</dbReference>
<protein>
    <recommendedName>
        <fullName evidence="3">Cell envelope-related transcriptional attenuator domain-containing protein</fullName>
    </recommendedName>
</protein>
<evidence type="ECO:0000259" key="3">
    <source>
        <dbReference type="Pfam" id="PF03816"/>
    </source>
</evidence>
<dbReference type="InterPro" id="IPR050922">
    <property type="entry name" value="LytR/CpsA/Psr_CW_biosynth"/>
</dbReference>
<gene>
    <name evidence="4" type="ORF">A2290_01125</name>
</gene>
<keyword evidence="2" id="KW-0812">Transmembrane</keyword>
<feature type="domain" description="Cell envelope-related transcriptional attenuator" evidence="3">
    <location>
        <begin position="102"/>
        <end position="248"/>
    </location>
</feature>
<keyword evidence="2" id="KW-0472">Membrane</keyword>
<evidence type="ECO:0000313" key="4">
    <source>
        <dbReference type="EMBL" id="OGC14633.1"/>
    </source>
</evidence>